<dbReference type="EMBL" id="CAHIKZ030003187">
    <property type="protein sequence ID" value="CAE1297332.1"/>
    <property type="molecule type" value="Genomic_DNA"/>
</dbReference>
<reference evidence="6" key="1">
    <citation type="submission" date="2021-01" db="EMBL/GenBank/DDBJ databases">
        <authorList>
            <person name="Li R."/>
            <person name="Bekaert M."/>
        </authorList>
    </citation>
    <scope>NUCLEOTIDE SEQUENCE</scope>
    <source>
        <strain evidence="6">Farmed</strain>
    </source>
</reference>
<dbReference type="AlphaFoldDB" id="A0A812D8Z2"/>
<dbReference type="Pfam" id="PF00097">
    <property type="entry name" value="zf-C3HC4"/>
    <property type="match status" value="1"/>
</dbReference>
<dbReference type="InterPro" id="IPR013083">
    <property type="entry name" value="Znf_RING/FYVE/PHD"/>
</dbReference>
<evidence type="ECO:0000256" key="1">
    <source>
        <dbReference type="ARBA" id="ARBA00022723"/>
    </source>
</evidence>
<dbReference type="InterPro" id="IPR017907">
    <property type="entry name" value="Znf_RING_CS"/>
</dbReference>
<evidence type="ECO:0000313" key="7">
    <source>
        <dbReference type="Proteomes" id="UP000597762"/>
    </source>
</evidence>
<evidence type="ECO:0000256" key="4">
    <source>
        <dbReference type="PROSITE-ProRule" id="PRU00175"/>
    </source>
</evidence>
<keyword evidence="7" id="KW-1185">Reference proteome</keyword>
<proteinExistence type="predicted"/>
<dbReference type="OrthoDB" id="9049620at2759"/>
<dbReference type="InterPro" id="IPR018957">
    <property type="entry name" value="Znf_C3HC4_RING-type"/>
</dbReference>
<dbReference type="Gene3D" id="3.30.40.10">
    <property type="entry name" value="Zinc/RING finger domain, C3HC4 (zinc finger)"/>
    <property type="match status" value="1"/>
</dbReference>
<evidence type="ECO:0000313" key="6">
    <source>
        <dbReference type="EMBL" id="CAE1297332.1"/>
    </source>
</evidence>
<accession>A0A812D8Z2</accession>
<gene>
    <name evidence="6" type="ORF">SPHA_51946</name>
</gene>
<dbReference type="Proteomes" id="UP000597762">
    <property type="component" value="Unassembled WGS sequence"/>
</dbReference>
<evidence type="ECO:0000256" key="2">
    <source>
        <dbReference type="ARBA" id="ARBA00022771"/>
    </source>
</evidence>
<keyword evidence="3" id="KW-0862">Zinc</keyword>
<dbReference type="PROSITE" id="PS50089">
    <property type="entry name" value="ZF_RING_2"/>
    <property type="match status" value="1"/>
</dbReference>
<evidence type="ECO:0000256" key="3">
    <source>
        <dbReference type="ARBA" id="ARBA00022833"/>
    </source>
</evidence>
<evidence type="ECO:0000259" key="5">
    <source>
        <dbReference type="PROSITE" id="PS50089"/>
    </source>
</evidence>
<name>A0A812D8Z2_ACAPH</name>
<keyword evidence="2 4" id="KW-0863">Zinc-finger</keyword>
<organism evidence="6 7">
    <name type="scientific">Acanthosepion pharaonis</name>
    <name type="common">Pharaoh cuttlefish</name>
    <name type="synonym">Sepia pharaonis</name>
    <dbReference type="NCBI Taxonomy" id="158019"/>
    <lineage>
        <taxon>Eukaryota</taxon>
        <taxon>Metazoa</taxon>
        <taxon>Spiralia</taxon>
        <taxon>Lophotrochozoa</taxon>
        <taxon>Mollusca</taxon>
        <taxon>Cephalopoda</taxon>
        <taxon>Coleoidea</taxon>
        <taxon>Decapodiformes</taxon>
        <taxon>Sepiida</taxon>
        <taxon>Sepiina</taxon>
        <taxon>Sepiidae</taxon>
        <taxon>Acanthosepion</taxon>
    </lineage>
</organism>
<dbReference type="SMART" id="SM00184">
    <property type="entry name" value="RING"/>
    <property type="match status" value="1"/>
</dbReference>
<dbReference type="SUPFAM" id="SSF57850">
    <property type="entry name" value="RING/U-box"/>
    <property type="match status" value="1"/>
</dbReference>
<keyword evidence="1" id="KW-0479">Metal-binding</keyword>
<dbReference type="GO" id="GO:0008270">
    <property type="term" value="F:zinc ion binding"/>
    <property type="evidence" value="ECO:0007669"/>
    <property type="project" value="UniProtKB-KW"/>
</dbReference>
<protein>
    <recommendedName>
        <fullName evidence="5">RING-type domain-containing protein</fullName>
    </recommendedName>
</protein>
<comment type="caution">
    <text evidence="6">The sequence shown here is derived from an EMBL/GenBank/DDBJ whole genome shotgun (WGS) entry which is preliminary data.</text>
</comment>
<sequence length="255" mass="29294">MASNVNEEETFQCSKCDQCLDWTSKTLPCLHSFCESCVQMVLEGNGPCPQCQKPVTGDDLRLAPFLVKSLRRRHLESSEWRCGFLFRRRRRISGSDLVFYILQKLLCRNCNRAQKKMKWTHNWEDLSGKERVEAIRVIMMDDCRRHQQSKDAFIYGATSACVIHVKGSRDHLPSVSASSAVGEMQEASKGTVFLGGPTLERELLQFEIQIRSTYAQTSRSIEQLSMDSESECLKLCQDFFFRKRHSSSWQSCAII</sequence>
<dbReference type="InterPro" id="IPR001841">
    <property type="entry name" value="Znf_RING"/>
</dbReference>
<dbReference type="PROSITE" id="PS00518">
    <property type="entry name" value="ZF_RING_1"/>
    <property type="match status" value="1"/>
</dbReference>
<feature type="domain" description="RING-type" evidence="5">
    <location>
        <begin position="13"/>
        <end position="52"/>
    </location>
</feature>